<dbReference type="KEGG" id="mets:DK389_23415"/>
<dbReference type="Pfam" id="PF04392">
    <property type="entry name" value="ABC_sub_bind"/>
    <property type="match status" value="1"/>
</dbReference>
<feature type="signal peptide" evidence="1">
    <location>
        <begin position="1"/>
        <end position="20"/>
    </location>
</feature>
<keyword evidence="3" id="KW-1185">Reference proteome</keyword>
<dbReference type="Proteomes" id="UP000245926">
    <property type="component" value="Chromosome"/>
</dbReference>
<reference evidence="3" key="1">
    <citation type="submission" date="2018-05" db="EMBL/GenBank/DDBJ databases">
        <title>Complete Genome Sequence of Methylobacterium sp. 17SD2-17.</title>
        <authorList>
            <person name="Srinivasan S."/>
        </authorList>
    </citation>
    <scope>NUCLEOTIDE SEQUENCE [LARGE SCALE GENOMIC DNA]</scope>
    <source>
        <strain evidence="3">17SD2-17</strain>
    </source>
</reference>
<proteinExistence type="predicted"/>
<evidence type="ECO:0000256" key="1">
    <source>
        <dbReference type="SAM" id="SignalP"/>
    </source>
</evidence>
<dbReference type="RefSeq" id="WP_109893190.1">
    <property type="nucleotide sequence ID" value="NZ_CP029550.1"/>
</dbReference>
<gene>
    <name evidence="2" type="ORF">DK389_23415</name>
</gene>
<accession>A0A2U8WC64</accession>
<sequence length="324" mass="34122">MRRRAFILLLGAAGALPARARQPTMPVVGYLGLESPETYTSRLAAFREGLAEAGFSEGRNVAIAFRWADGHYDRLSALAEELVRLPVSVLAAPGGAPVALAAKSATTVLPIVFEMGGDPVALGVVDSLSRPGGNLTGVSSLSVEVSRKRLEFLHEVLPGVGTLGVVANATSPTATSQLRSLQVAADTIGVGIRKLQASNEGELGAVFTHLPRQEVGGLVFTSDPYFANRSQALARLALRHRIPAITQSRDFPLAGGLMSYGGDFTQSHRNAGVYVGRILKGEKPADLPVQLVTKVELFINLQAAIELGVSLPPSLMISADQVIE</sequence>
<protein>
    <submittedName>
        <fullName evidence="2">ABC transporter substrate-binding protein</fullName>
    </submittedName>
</protein>
<dbReference type="PANTHER" id="PTHR35271:SF1">
    <property type="entry name" value="ABC TRANSPORTER, SUBSTRATE-BINDING LIPOPROTEIN"/>
    <property type="match status" value="1"/>
</dbReference>
<dbReference type="PANTHER" id="PTHR35271">
    <property type="entry name" value="ABC TRANSPORTER, SUBSTRATE-BINDING LIPOPROTEIN-RELATED"/>
    <property type="match status" value="1"/>
</dbReference>
<evidence type="ECO:0000313" key="2">
    <source>
        <dbReference type="EMBL" id="AWN42906.1"/>
    </source>
</evidence>
<name>A0A2U8WC64_9HYPH</name>
<dbReference type="CDD" id="cd06325">
    <property type="entry name" value="PBP1_ABC_unchar_transporter"/>
    <property type="match status" value="1"/>
</dbReference>
<dbReference type="AlphaFoldDB" id="A0A2U8WC64"/>
<organism evidence="2 3">
    <name type="scientific">Methylobacterium durans</name>
    <dbReference type="NCBI Taxonomy" id="2202825"/>
    <lineage>
        <taxon>Bacteria</taxon>
        <taxon>Pseudomonadati</taxon>
        <taxon>Pseudomonadota</taxon>
        <taxon>Alphaproteobacteria</taxon>
        <taxon>Hyphomicrobiales</taxon>
        <taxon>Methylobacteriaceae</taxon>
        <taxon>Methylobacterium</taxon>
    </lineage>
</organism>
<dbReference type="InterPro" id="IPR007487">
    <property type="entry name" value="ABC_transpt-TYRBP-like"/>
</dbReference>
<dbReference type="Gene3D" id="3.40.50.2300">
    <property type="match status" value="2"/>
</dbReference>
<dbReference type="EMBL" id="CP029550">
    <property type="protein sequence ID" value="AWN42906.1"/>
    <property type="molecule type" value="Genomic_DNA"/>
</dbReference>
<dbReference type="OrthoDB" id="1680494at2"/>
<evidence type="ECO:0000313" key="3">
    <source>
        <dbReference type="Proteomes" id="UP000245926"/>
    </source>
</evidence>
<keyword evidence="1" id="KW-0732">Signal</keyword>
<feature type="chain" id="PRO_5015868383" evidence="1">
    <location>
        <begin position="21"/>
        <end position="324"/>
    </location>
</feature>